<dbReference type="SUPFAM" id="SSF88697">
    <property type="entry name" value="PUA domain-like"/>
    <property type="match status" value="1"/>
</dbReference>
<proteinExistence type="predicted"/>
<protein>
    <submittedName>
        <fullName evidence="2">5-methylcytosine-specific restriction enzyme B</fullName>
        <ecNumber evidence="2">3.1.21.-</ecNumber>
    </submittedName>
</protein>
<dbReference type="EC" id="3.1.21.-" evidence="2"/>
<reference evidence="2 3" key="1">
    <citation type="submission" date="2019-08" db="EMBL/GenBank/DDBJ databases">
        <title>Deep-cultivation of Planctomycetes and their phenomic and genomic characterization uncovers novel biology.</title>
        <authorList>
            <person name="Wiegand S."/>
            <person name="Jogler M."/>
            <person name="Boedeker C."/>
            <person name="Pinto D."/>
            <person name="Vollmers J."/>
            <person name="Rivas-Marin E."/>
            <person name="Kohn T."/>
            <person name="Peeters S.H."/>
            <person name="Heuer A."/>
            <person name="Rast P."/>
            <person name="Oberbeckmann S."/>
            <person name="Bunk B."/>
            <person name="Jeske O."/>
            <person name="Meyerdierks A."/>
            <person name="Storesund J.E."/>
            <person name="Kallscheuer N."/>
            <person name="Luecker S."/>
            <person name="Lage O.M."/>
            <person name="Pohl T."/>
            <person name="Merkel B.J."/>
            <person name="Hornburger P."/>
            <person name="Mueller R.-W."/>
            <person name="Bruemmer F."/>
            <person name="Labrenz M."/>
            <person name="Spormann A.M."/>
            <person name="Op den Camp H."/>
            <person name="Overmann J."/>
            <person name="Amann R."/>
            <person name="Jetten M.S.M."/>
            <person name="Mascher T."/>
            <person name="Medema M.H."/>
            <person name="Devos D.P."/>
            <person name="Kaster A.-K."/>
            <person name="Ovreas L."/>
            <person name="Rohde M."/>
            <person name="Galperin M.Y."/>
            <person name="Jogler C."/>
        </authorList>
    </citation>
    <scope>NUCLEOTIDE SEQUENCE [LARGE SCALE GENOMIC DNA]</scope>
    <source>
        <strain evidence="2 3">DSM 8797</strain>
    </source>
</reference>
<dbReference type="InterPro" id="IPR015947">
    <property type="entry name" value="PUA-like_sf"/>
</dbReference>
<dbReference type="Gene3D" id="3.10.590.10">
    <property type="entry name" value="ph1033 like domains"/>
    <property type="match status" value="1"/>
</dbReference>
<keyword evidence="2" id="KW-0378">Hydrolase</keyword>
<evidence type="ECO:0000313" key="2">
    <source>
        <dbReference type="EMBL" id="QEG17299.1"/>
    </source>
</evidence>
<dbReference type="PANTHER" id="PTHR37291">
    <property type="entry name" value="5-METHYLCYTOSINE-SPECIFIC RESTRICTION ENZYME B"/>
    <property type="match status" value="1"/>
</dbReference>
<keyword evidence="3" id="KW-1185">Reference proteome</keyword>
<dbReference type="InterPro" id="IPR011704">
    <property type="entry name" value="ATPase_dyneun-rel_AAA"/>
</dbReference>
<dbReference type="PANTHER" id="PTHR37291:SF1">
    <property type="entry name" value="TYPE IV METHYL-DIRECTED RESTRICTION ENZYME ECOKMCRB SUBUNIT"/>
    <property type="match status" value="1"/>
</dbReference>
<organism evidence="2 3">
    <name type="scientific">Gimesia maris</name>
    <dbReference type="NCBI Taxonomy" id="122"/>
    <lineage>
        <taxon>Bacteria</taxon>
        <taxon>Pseudomonadati</taxon>
        <taxon>Planctomycetota</taxon>
        <taxon>Planctomycetia</taxon>
        <taxon>Planctomycetales</taxon>
        <taxon>Planctomycetaceae</taxon>
        <taxon>Gimesia</taxon>
    </lineage>
</organism>
<dbReference type="InterPro" id="IPR003593">
    <property type="entry name" value="AAA+_ATPase"/>
</dbReference>
<dbReference type="InterPro" id="IPR027417">
    <property type="entry name" value="P-loop_NTPase"/>
</dbReference>
<dbReference type="InterPro" id="IPR052934">
    <property type="entry name" value="Methyl-DNA_Rec/Restrict_Enz"/>
</dbReference>
<evidence type="ECO:0000259" key="1">
    <source>
        <dbReference type="SMART" id="SM00382"/>
    </source>
</evidence>
<dbReference type="CDD" id="cd00009">
    <property type="entry name" value="AAA"/>
    <property type="match status" value="1"/>
</dbReference>
<evidence type="ECO:0000313" key="3">
    <source>
        <dbReference type="Proteomes" id="UP000322887"/>
    </source>
</evidence>
<dbReference type="SUPFAM" id="SSF52540">
    <property type="entry name" value="P-loop containing nucleoside triphosphate hydrolases"/>
    <property type="match status" value="1"/>
</dbReference>
<dbReference type="Pfam" id="PF07728">
    <property type="entry name" value="AAA_5"/>
    <property type="match status" value="1"/>
</dbReference>
<dbReference type="Proteomes" id="UP000322887">
    <property type="component" value="Chromosome"/>
</dbReference>
<dbReference type="Gene3D" id="3.40.50.300">
    <property type="entry name" value="P-loop containing nucleotide triphosphate hydrolases"/>
    <property type="match status" value="1"/>
</dbReference>
<gene>
    <name evidence="2" type="primary">mcrB</name>
    <name evidence="2" type="ORF">GmarT_31790</name>
</gene>
<sequence length="865" mass="99701">MNQPHDPSQDLKESEVIQDAAVPRPAHRQAWIFQANPKYYDIVEALKHLDHFCWSVNQHKNKIREGDQVYLWVSGKQAGIIAQGTVLSDPQLMKEPPEELKFHQVNQKPTEELRVMLHIEERFNQPISRSDLLNDPELQSLTILKSAQMTNYPLTPEEAAALETRCQQSLDFPAKSQLQAAYNNFRKDPAEQLRVRIRRHRAEQLRKLLPQGETMSLEQFNWDIWNIESQTLLDGKDITGQIFSDQQFTPEFIAEVHSALDSDKLELHGIYLWRSGSKVFASSLKNLSDAEKLNRVKTALRILNSTELSSMEKAQQIQTVPGFGSNWATGLTMLYHPQEFAIWNAQSTGALKKLGYDCQDLATFQSSICQLRKEVGASDFLELDWFLYLVNQNIIQINQTDQTFTLEPGKRYWAIALGEGSRIWKECYQQGMIAIGWDELGDYSQYKTKEDFSKAISEYRDDGTTPTNDSYACFQFVHEMKPGDYVLSKKGRTELLGFGVIESDYIFSPERAEYKSIRKVRWLKEGNWALPGNPKWPVKTLTDITDYPRFMNFVLPIISRHKDEAVSIAIDETPPYTLNIALDGVFLSEERFKNILSSMARKKNVILQGPPGVGKTYIAKRLAYSLLGYKDESKVEMVQFHQSYSYEDFIQGYRPKETGGFQRQDGIFHQFCGKAAADESENYVFIIDEINRGNLSKIFGELLMLIEADKRGSEFSIPLTYAKDQSERFFIPQNLHIIGMMNTADRSLSMVDYALRRRFTFIDLQPEFETASFRHFMEKNEVESQIIDLLVNRMHQLNGKIRAEKTNLGPGFEVGHSFFCPQGTEDELGMDWYRSIIRTEIAPLLREYWFDDLDQAEAQISDLLQ</sequence>
<dbReference type="InterPro" id="IPR002740">
    <property type="entry name" value="EVE_domain"/>
</dbReference>
<dbReference type="GeneID" id="98647708"/>
<dbReference type="Pfam" id="PF01878">
    <property type="entry name" value="EVE"/>
    <property type="match status" value="1"/>
</dbReference>
<feature type="domain" description="AAA+ ATPase" evidence="1">
    <location>
        <begin position="601"/>
        <end position="767"/>
    </location>
</feature>
<dbReference type="EMBL" id="CP042910">
    <property type="protein sequence ID" value="QEG17299.1"/>
    <property type="molecule type" value="Genomic_DNA"/>
</dbReference>
<name>A0ABX5YNN9_9PLAN</name>
<dbReference type="RefSeq" id="WP_149302942.1">
    <property type="nucleotide sequence ID" value="NZ_CP042910.1"/>
</dbReference>
<dbReference type="SMART" id="SM00382">
    <property type="entry name" value="AAA"/>
    <property type="match status" value="1"/>
</dbReference>
<accession>A0ABX5YNN9</accession>
<dbReference type="GO" id="GO:0016787">
    <property type="term" value="F:hydrolase activity"/>
    <property type="evidence" value="ECO:0007669"/>
    <property type="project" value="UniProtKB-KW"/>
</dbReference>